<sequence>MKSRVLILCLLCVVRASQVLSKEITEFGERTSVRDPSRKSTWGNDGADGRDAAKFRDKRALGLLLSGLAQIFGYTVTPVQLASLANSNMTTPAANSTAMGNMTGQQTASSRPMLMNVTVPTPRQQETIRFTGVVNFGNNSDIVGHLQRYERIFHGRGNNTGAAMTTSRPGTPMPKPAANLPVNPRTRPPLLTPFFVKIPLPIAPDLLPATMPIQDLQLSYPVPLITVASESGEEATPELPVRKEQETVYRNSEDTERYVVEEKEIYDEKDVMKPVSKYTHQLYVDEPSLSKQQDERYNEVQRKQEEYIARMKVQEAQKHRDDHGREDEINERHGNREEEVADRDRDHASKYSSAEERRPAYDEAGEESAEGHEEREDQANRSNESSERPAEKEEGEKTERYPDYDDNDEPVKQYKQDDDDQPPPADFNKYVEMAYNQQLPIGDYFHEGNLEEIRDSYGEVLNNKKLEDDRLSGYFSMFKQPYVDAHQRVREPENVSQEDKREETSTEADGYDEHLKRIQKLREEYALPEPESKYEEYEINDESEANRNGRQEERDENRTVTKSKKPKTSRGKENIRSEEAKSQEEFDLVKYTPLIVPVRYIDANDRVEQASTQQLKYKESKKKSGNSQVPAKTDNVASKEKPTPVTASLPERPRQLHEGEHKEYQLWPPPFDYAFDNTERTNTIVPANPQSYPLNYYQHIVTNVADDDASIPSDQPAGYVVVVGNPVHPYRYPYNIYYFPKEAVNPQNQDHLNTEGTHPQQHQLHLPRRNADQLSAPAKPNPTEYITENHNETTRSTRNYYNQPQEAPADVLNRYKYAFGEYPSRVDELPNVAVRSHISNTENWSNRIYPSQPRGERVGQSPTTLAQLQNVASSNQNVQSTLSEGRRHPQPSRIRKSSQSENRGIRKARALPRHSGPRKKPFDDPQSAHDFFGFSKNDYSFDGESDDASKVAEENGENTKEPHVFVAPEPAAYHYNESTVKHIDEPENDTEKGVVREYRNKVATLRVSEQRRLTPNGPTHYVDFTRNI</sequence>
<dbReference type="Proteomes" id="UP000515204">
    <property type="component" value="Unplaced"/>
</dbReference>
<dbReference type="AlphaFoldDB" id="A0A6P3XHG5"/>
<evidence type="ECO:0000313" key="4">
    <source>
        <dbReference type="RefSeq" id="XP_014477394.1"/>
    </source>
</evidence>
<evidence type="ECO:0000256" key="2">
    <source>
        <dbReference type="SAM" id="SignalP"/>
    </source>
</evidence>
<name>A0A6P3XHG5_DINQU</name>
<evidence type="ECO:0000313" key="3">
    <source>
        <dbReference type="Proteomes" id="UP000515204"/>
    </source>
</evidence>
<feature type="region of interest" description="Disordered" evidence="1">
    <location>
        <begin position="485"/>
        <end position="588"/>
    </location>
</feature>
<feature type="compositionally biased region" description="Basic residues" evidence="1">
    <location>
        <begin position="905"/>
        <end position="919"/>
    </location>
</feature>
<dbReference type="OrthoDB" id="7701848at2759"/>
<feature type="compositionally biased region" description="Basic and acidic residues" evidence="1">
    <location>
        <begin position="947"/>
        <end position="960"/>
    </location>
</feature>
<feature type="signal peptide" evidence="2">
    <location>
        <begin position="1"/>
        <end position="21"/>
    </location>
</feature>
<feature type="compositionally biased region" description="Basic and acidic residues" evidence="1">
    <location>
        <begin position="313"/>
        <end position="361"/>
    </location>
</feature>
<feature type="region of interest" description="Disordered" evidence="1">
    <location>
        <begin position="871"/>
        <end position="960"/>
    </location>
</feature>
<feature type="compositionally biased region" description="Basic and acidic residues" evidence="1">
    <location>
        <begin position="485"/>
        <end position="504"/>
    </location>
</feature>
<feature type="region of interest" description="Disordered" evidence="1">
    <location>
        <begin position="313"/>
        <end position="431"/>
    </location>
</feature>
<feature type="region of interest" description="Disordered" evidence="1">
    <location>
        <begin position="612"/>
        <end position="649"/>
    </location>
</feature>
<feature type="compositionally biased region" description="Basic and acidic residues" evidence="1">
    <location>
        <begin position="570"/>
        <end position="588"/>
    </location>
</feature>
<feature type="compositionally biased region" description="Polar residues" evidence="1">
    <location>
        <begin position="871"/>
        <end position="883"/>
    </location>
</feature>
<reference evidence="4" key="1">
    <citation type="submission" date="2025-08" db="UniProtKB">
        <authorList>
            <consortium name="RefSeq"/>
        </authorList>
    </citation>
    <scope>IDENTIFICATION</scope>
</reference>
<gene>
    <name evidence="4" type="primary">LOC106745906</name>
</gene>
<dbReference type="RefSeq" id="XP_014477394.1">
    <property type="nucleotide sequence ID" value="XM_014621908.1"/>
</dbReference>
<feature type="region of interest" description="Disordered" evidence="1">
    <location>
        <begin position="29"/>
        <end position="49"/>
    </location>
</feature>
<dbReference type="KEGG" id="dqu:106745906"/>
<feature type="compositionally biased region" description="Basic and acidic residues" evidence="1">
    <location>
        <begin position="369"/>
        <end position="416"/>
    </location>
</feature>
<feature type="chain" id="PRO_5028401774" evidence="2">
    <location>
        <begin position="22"/>
        <end position="1028"/>
    </location>
</feature>
<dbReference type="GeneID" id="106745906"/>
<feature type="compositionally biased region" description="Basic and acidic residues" evidence="1">
    <location>
        <begin position="544"/>
        <end position="559"/>
    </location>
</feature>
<proteinExistence type="predicted"/>
<protein>
    <submittedName>
        <fullName evidence="4">Uncharacterized protein LOC106745906</fullName>
    </submittedName>
</protein>
<accession>A0A6P3XHG5</accession>
<organism evidence="3 4">
    <name type="scientific">Dinoponera quadriceps</name>
    <name type="common">South American ant</name>
    <dbReference type="NCBI Taxonomy" id="609295"/>
    <lineage>
        <taxon>Eukaryota</taxon>
        <taxon>Metazoa</taxon>
        <taxon>Ecdysozoa</taxon>
        <taxon>Arthropoda</taxon>
        <taxon>Hexapoda</taxon>
        <taxon>Insecta</taxon>
        <taxon>Pterygota</taxon>
        <taxon>Neoptera</taxon>
        <taxon>Endopterygota</taxon>
        <taxon>Hymenoptera</taxon>
        <taxon>Apocrita</taxon>
        <taxon>Aculeata</taxon>
        <taxon>Formicoidea</taxon>
        <taxon>Formicidae</taxon>
        <taxon>Ponerinae</taxon>
        <taxon>Ponerini</taxon>
        <taxon>Dinoponera</taxon>
    </lineage>
</organism>
<evidence type="ECO:0000256" key="1">
    <source>
        <dbReference type="SAM" id="MobiDB-lite"/>
    </source>
</evidence>
<feature type="compositionally biased region" description="Basic and acidic residues" evidence="1">
    <location>
        <begin position="29"/>
        <end position="38"/>
    </location>
</feature>
<feature type="compositionally biased region" description="Basic and acidic residues" evidence="1">
    <location>
        <begin position="511"/>
        <end position="536"/>
    </location>
</feature>
<keyword evidence="3" id="KW-1185">Reference proteome</keyword>
<keyword evidence="2" id="KW-0732">Signal</keyword>